<evidence type="ECO:0000313" key="1">
    <source>
        <dbReference type="WBParaSite" id="MCU_008786-RA"/>
    </source>
</evidence>
<proteinExistence type="predicted"/>
<reference evidence="1" key="1">
    <citation type="submission" date="2019-11" db="UniProtKB">
        <authorList>
            <consortium name="WormBaseParasite"/>
        </authorList>
    </citation>
    <scope>IDENTIFICATION</scope>
</reference>
<name>A0A5K3FJP2_MESCO</name>
<protein>
    <submittedName>
        <fullName evidence="1">Secreted protein</fullName>
    </submittedName>
</protein>
<dbReference type="WBParaSite" id="MCU_008786-RA">
    <property type="protein sequence ID" value="MCU_008786-RA"/>
    <property type="gene ID" value="MCU_008786"/>
</dbReference>
<accession>A0A5K3FJP2</accession>
<dbReference type="AlphaFoldDB" id="A0A5K3FJP2"/>
<organism evidence="1">
    <name type="scientific">Mesocestoides corti</name>
    <name type="common">Flatworm</name>
    <dbReference type="NCBI Taxonomy" id="53468"/>
    <lineage>
        <taxon>Eukaryota</taxon>
        <taxon>Metazoa</taxon>
        <taxon>Spiralia</taxon>
        <taxon>Lophotrochozoa</taxon>
        <taxon>Platyhelminthes</taxon>
        <taxon>Cestoda</taxon>
        <taxon>Eucestoda</taxon>
        <taxon>Cyclophyllidea</taxon>
        <taxon>Mesocestoididae</taxon>
        <taxon>Mesocestoides</taxon>
    </lineage>
</organism>
<sequence length="146" mass="16038">MDICLGSMSVFYVALYHIIYCEALMQRHTGFATNKHIHPINSRSKTTHITATPMWLSYEENGCSHVLSGSQEEQTGQIKLTGLGLVQDHVLRPTTVADPGVVKGSSNSTTIVDPTANLSQHSGAVLHVNTTSILHCNYLWKTNITF</sequence>